<dbReference type="Gene3D" id="3.20.20.70">
    <property type="entry name" value="Aldolase class I"/>
    <property type="match status" value="1"/>
</dbReference>
<dbReference type="GO" id="GO:0051989">
    <property type="term" value="F:coproporphyrinogen dehydrogenase activity"/>
    <property type="evidence" value="ECO:0007669"/>
    <property type="project" value="TreeGrafter"/>
</dbReference>
<evidence type="ECO:0000313" key="10">
    <source>
        <dbReference type="EMBL" id="SDU11289.1"/>
    </source>
</evidence>
<name>A0A1H2FVD0_9GAMM</name>
<dbReference type="STRING" id="1434072.SAMN05216210_1830"/>
<dbReference type="GO" id="GO:0051539">
    <property type="term" value="F:4 iron, 4 sulfur cluster binding"/>
    <property type="evidence" value="ECO:0007669"/>
    <property type="project" value="TreeGrafter"/>
</dbReference>
<evidence type="ECO:0000256" key="8">
    <source>
        <dbReference type="ARBA" id="ARBA00030263"/>
    </source>
</evidence>
<evidence type="ECO:0000256" key="7">
    <source>
        <dbReference type="ARBA" id="ARBA00023014"/>
    </source>
</evidence>
<evidence type="ECO:0000256" key="1">
    <source>
        <dbReference type="ARBA" id="ARBA00001966"/>
    </source>
</evidence>
<evidence type="ECO:0000256" key="3">
    <source>
        <dbReference type="ARBA" id="ARBA00022691"/>
    </source>
</evidence>
<dbReference type="GO" id="GO:0046872">
    <property type="term" value="F:metal ion binding"/>
    <property type="evidence" value="ECO:0007669"/>
    <property type="project" value="UniProtKB-KW"/>
</dbReference>
<organism evidence="10 11">
    <name type="scientific">Halopseudomonas salegens</name>
    <dbReference type="NCBI Taxonomy" id="1434072"/>
    <lineage>
        <taxon>Bacteria</taxon>
        <taxon>Pseudomonadati</taxon>
        <taxon>Pseudomonadota</taxon>
        <taxon>Gammaproteobacteria</taxon>
        <taxon>Pseudomonadales</taxon>
        <taxon>Pseudomonadaceae</taxon>
        <taxon>Halopseudomonas</taxon>
    </lineage>
</organism>
<evidence type="ECO:0000259" key="9">
    <source>
        <dbReference type="PROSITE" id="PS51918"/>
    </source>
</evidence>
<dbReference type="InterPro" id="IPR013785">
    <property type="entry name" value="Aldolase_TIM"/>
</dbReference>
<protein>
    <recommendedName>
        <fullName evidence="2">Oxygen-independent coproporphyrinogen III oxidase</fullName>
    </recommendedName>
    <alternativeName>
        <fullName evidence="8">Coproporphyrinogen III dehydrogenase</fullName>
    </alternativeName>
</protein>
<reference evidence="11" key="1">
    <citation type="submission" date="2016-10" db="EMBL/GenBank/DDBJ databases">
        <authorList>
            <person name="Varghese N."/>
            <person name="Submissions S."/>
        </authorList>
    </citation>
    <scope>NUCLEOTIDE SEQUENCE [LARGE SCALE GENOMIC DNA]</scope>
    <source>
        <strain evidence="11">CECT 8338</strain>
    </source>
</reference>
<dbReference type="InterPro" id="IPR006638">
    <property type="entry name" value="Elp3/MiaA/NifB-like_rSAM"/>
</dbReference>
<dbReference type="GO" id="GO:0006782">
    <property type="term" value="P:protoporphyrinogen IX biosynthetic process"/>
    <property type="evidence" value="ECO:0007669"/>
    <property type="project" value="TreeGrafter"/>
</dbReference>
<comment type="cofactor">
    <cofactor evidence="1">
        <name>[4Fe-4S] cluster</name>
        <dbReference type="ChEBI" id="CHEBI:49883"/>
    </cofactor>
</comment>
<keyword evidence="6" id="KW-0408">Iron</keyword>
<dbReference type="InterPro" id="IPR058240">
    <property type="entry name" value="rSAM_sf"/>
</dbReference>
<dbReference type="PANTHER" id="PTHR13932">
    <property type="entry name" value="COPROPORPHYRINIGEN III OXIDASE"/>
    <property type="match status" value="1"/>
</dbReference>
<dbReference type="OrthoDB" id="9808022at2"/>
<keyword evidence="7" id="KW-0411">Iron-sulfur</keyword>
<proteinExistence type="predicted"/>
<dbReference type="Proteomes" id="UP000243924">
    <property type="component" value="Chromosome I"/>
</dbReference>
<accession>A0A1H2FVD0</accession>
<evidence type="ECO:0000256" key="2">
    <source>
        <dbReference type="ARBA" id="ARBA00020156"/>
    </source>
</evidence>
<evidence type="ECO:0000313" key="11">
    <source>
        <dbReference type="Proteomes" id="UP000243924"/>
    </source>
</evidence>
<keyword evidence="3" id="KW-0949">S-adenosyl-L-methionine</keyword>
<sequence length="366" mass="40892">MQAVLYAPTSTKPGGNGQLPLRQLLRETVDHLAIRRALRASRLAERDLALNIRLPFCANACFFCNRCRIIAKDRSKASDYLHLLGTEIATIGRHLDQRQQVRQLHLGGGTPTFFGHQALTQLMNKLHRHFNLSAMPDIDASVAIDPREVDWATLDLLRGLGFNRLNIMQPSLDPRVQTAVNRLQGDQQFAECLAAARTLRFHSIGIELMAGLPEQSLDSFCQTLDSIVGWRPERIRLTCYRHQPEHYPPQRRINRASLPSPQETAAAKQHCQQYLLATGYQRLQHDLFVLPQDPLAIAAEDSTPLRHTACGLSGHPDCDEIGVGLGAISDVNGLAWQNSTQLACWQQRAARAQFTAQYQWPAPAAP</sequence>
<dbReference type="PANTHER" id="PTHR13932:SF6">
    <property type="entry name" value="OXYGEN-INDEPENDENT COPROPORPHYRINOGEN III OXIDASE"/>
    <property type="match status" value="1"/>
</dbReference>
<evidence type="ECO:0000256" key="6">
    <source>
        <dbReference type="ARBA" id="ARBA00023004"/>
    </source>
</evidence>
<dbReference type="RefSeq" id="WP_092386197.1">
    <property type="nucleotide sequence ID" value="NZ_LT629787.1"/>
</dbReference>
<dbReference type="EMBL" id="LT629787">
    <property type="protein sequence ID" value="SDU11289.1"/>
    <property type="molecule type" value="Genomic_DNA"/>
</dbReference>
<dbReference type="SFLD" id="SFLDS00029">
    <property type="entry name" value="Radical_SAM"/>
    <property type="match status" value="1"/>
</dbReference>
<gene>
    <name evidence="10" type="ORF">SAMN05216210_1830</name>
</gene>
<dbReference type="InterPro" id="IPR007197">
    <property type="entry name" value="rSAM"/>
</dbReference>
<keyword evidence="5" id="KW-0560">Oxidoreductase</keyword>
<dbReference type="GO" id="GO:0005737">
    <property type="term" value="C:cytoplasm"/>
    <property type="evidence" value="ECO:0007669"/>
    <property type="project" value="TreeGrafter"/>
</dbReference>
<dbReference type="SFLD" id="SFLDG01065">
    <property type="entry name" value="anaerobic_coproporphyrinogen-I"/>
    <property type="match status" value="1"/>
</dbReference>
<keyword evidence="11" id="KW-1185">Reference proteome</keyword>
<dbReference type="InterPro" id="IPR034505">
    <property type="entry name" value="Coproporphyrinogen-III_oxidase"/>
</dbReference>
<evidence type="ECO:0000256" key="5">
    <source>
        <dbReference type="ARBA" id="ARBA00023002"/>
    </source>
</evidence>
<keyword evidence="4" id="KW-0479">Metal-binding</keyword>
<dbReference type="SUPFAM" id="SSF102114">
    <property type="entry name" value="Radical SAM enzymes"/>
    <property type="match status" value="1"/>
</dbReference>
<feature type="domain" description="Radical SAM core" evidence="9">
    <location>
        <begin position="42"/>
        <end position="281"/>
    </location>
</feature>
<dbReference type="Pfam" id="PF04055">
    <property type="entry name" value="Radical_SAM"/>
    <property type="match status" value="1"/>
</dbReference>
<dbReference type="AlphaFoldDB" id="A0A1H2FVD0"/>
<dbReference type="PROSITE" id="PS51918">
    <property type="entry name" value="RADICAL_SAM"/>
    <property type="match status" value="1"/>
</dbReference>
<evidence type="ECO:0000256" key="4">
    <source>
        <dbReference type="ARBA" id="ARBA00022723"/>
    </source>
</evidence>
<dbReference type="SMART" id="SM00729">
    <property type="entry name" value="Elp3"/>
    <property type="match status" value="1"/>
</dbReference>